<evidence type="ECO:0000313" key="3">
    <source>
        <dbReference type="WBParaSite" id="nRc.2.0.1.t33912-RA"/>
    </source>
</evidence>
<feature type="region of interest" description="Disordered" evidence="1">
    <location>
        <begin position="43"/>
        <end position="80"/>
    </location>
</feature>
<evidence type="ECO:0000313" key="2">
    <source>
        <dbReference type="Proteomes" id="UP000887565"/>
    </source>
</evidence>
<keyword evidence="2" id="KW-1185">Reference proteome</keyword>
<organism evidence="2 3">
    <name type="scientific">Romanomermis culicivorax</name>
    <name type="common">Nematode worm</name>
    <dbReference type="NCBI Taxonomy" id="13658"/>
    <lineage>
        <taxon>Eukaryota</taxon>
        <taxon>Metazoa</taxon>
        <taxon>Ecdysozoa</taxon>
        <taxon>Nematoda</taxon>
        <taxon>Enoplea</taxon>
        <taxon>Dorylaimia</taxon>
        <taxon>Mermithida</taxon>
        <taxon>Mermithoidea</taxon>
        <taxon>Mermithidae</taxon>
        <taxon>Romanomermis</taxon>
    </lineage>
</organism>
<dbReference type="Proteomes" id="UP000887565">
    <property type="component" value="Unplaced"/>
</dbReference>
<proteinExistence type="predicted"/>
<feature type="compositionally biased region" description="Gly residues" evidence="1">
    <location>
        <begin position="52"/>
        <end position="63"/>
    </location>
</feature>
<dbReference type="AlphaFoldDB" id="A0A915K7P6"/>
<dbReference type="WBParaSite" id="nRc.2.0.1.t33912-RA">
    <property type="protein sequence ID" value="nRc.2.0.1.t33912-RA"/>
    <property type="gene ID" value="nRc.2.0.1.g33912"/>
</dbReference>
<reference evidence="3" key="1">
    <citation type="submission" date="2022-11" db="UniProtKB">
        <authorList>
            <consortium name="WormBaseParasite"/>
        </authorList>
    </citation>
    <scope>IDENTIFICATION</scope>
</reference>
<name>A0A915K7P6_ROMCU</name>
<accession>A0A915K7P6</accession>
<sequence>MLENDPSLFGKEIALCCSFIFSRSFGKICKRCLLSVRTVLKQQQPIQHRQGARGGRGGQGRGVQPGQFHFHNPNGGAGGY</sequence>
<protein>
    <submittedName>
        <fullName evidence="3">Uncharacterized protein</fullName>
    </submittedName>
</protein>
<evidence type="ECO:0000256" key="1">
    <source>
        <dbReference type="SAM" id="MobiDB-lite"/>
    </source>
</evidence>